<comment type="cofactor">
    <cofactor evidence="17">
        <name>Mg(2+)</name>
        <dbReference type="ChEBI" id="CHEBI:18420"/>
    </cofactor>
    <cofactor evidence="17">
        <name>Mn(2+)</name>
        <dbReference type="ChEBI" id="CHEBI:29035"/>
    </cofactor>
    <text evidence="17">Binds 2 divalent metal cations. Magnesium or manganese.</text>
</comment>
<evidence type="ECO:0000256" key="2">
    <source>
        <dbReference type="ARBA" id="ARBA00012417"/>
    </source>
</evidence>
<evidence type="ECO:0000256" key="13">
    <source>
        <dbReference type="ARBA" id="ARBA00023211"/>
    </source>
</evidence>
<comment type="caution">
    <text evidence="20">The sequence shown here is derived from an EMBL/GenBank/DDBJ whole genome shotgun (WGS) entry which is preliminary data.</text>
</comment>
<keyword evidence="12 18" id="KW-0239">DNA-directed DNA polymerase</keyword>
<gene>
    <name evidence="18" type="primary">dnaQ</name>
    <name evidence="20" type="ORF">C8D91_2439</name>
</gene>
<keyword evidence="5 18" id="KW-0548">Nucleotidyltransferase</keyword>
<dbReference type="NCBIfam" id="TIGR00573">
    <property type="entry name" value="dnaq"/>
    <property type="match status" value="1"/>
</dbReference>
<evidence type="ECO:0000256" key="7">
    <source>
        <dbReference type="ARBA" id="ARBA00022722"/>
    </source>
</evidence>
<evidence type="ECO:0000256" key="10">
    <source>
        <dbReference type="ARBA" id="ARBA00022839"/>
    </source>
</evidence>
<dbReference type="InterPro" id="IPR006309">
    <property type="entry name" value="DnaQ_proteo"/>
</dbReference>
<dbReference type="NCBIfam" id="TIGR01406">
    <property type="entry name" value="dnaQ_proteo"/>
    <property type="match status" value="1"/>
</dbReference>
<evidence type="ECO:0000256" key="15">
    <source>
        <dbReference type="PIRSR" id="PIRSR606309-1"/>
    </source>
</evidence>
<organism evidence="20 21">
    <name type="scientific">Marinicella litoralis</name>
    <dbReference type="NCBI Taxonomy" id="644220"/>
    <lineage>
        <taxon>Bacteria</taxon>
        <taxon>Pseudomonadati</taxon>
        <taxon>Pseudomonadota</taxon>
        <taxon>Gammaproteobacteria</taxon>
        <taxon>Lysobacterales</taxon>
        <taxon>Marinicellaceae</taxon>
        <taxon>Marinicella</taxon>
    </lineage>
</organism>
<dbReference type="GO" id="GO:0003677">
    <property type="term" value="F:DNA binding"/>
    <property type="evidence" value="ECO:0007669"/>
    <property type="project" value="InterPro"/>
</dbReference>
<keyword evidence="8 17" id="KW-0479">Metal-binding</keyword>
<keyword evidence="13 17" id="KW-0464">Manganese</keyword>
<keyword evidence="7 18" id="KW-0540">Nuclease</keyword>
<evidence type="ECO:0000256" key="6">
    <source>
        <dbReference type="ARBA" id="ARBA00022705"/>
    </source>
</evidence>
<keyword evidence="21" id="KW-1185">Reference proteome</keyword>
<evidence type="ECO:0000259" key="19">
    <source>
        <dbReference type="SMART" id="SM00479"/>
    </source>
</evidence>
<feature type="binding site" evidence="16">
    <location>
        <position position="22"/>
    </location>
    <ligand>
        <name>substrate</name>
    </ligand>
</feature>
<dbReference type="FunFam" id="3.30.420.10:FF:000012">
    <property type="entry name" value="DNA polymerase III subunit epsilon"/>
    <property type="match status" value="1"/>
</dbReference>
<protein>
    <recommendedName>
        <fullName evidence="3 18">DNA polymerase III subunit epsilon</fullName>
        <ecNumber evidence="2 18">2.7.7.7</ecNumber>
    </recommendedName>
</protein>
<feature type="binding site" evidence="17">
    <location>
        <position position="20"/>
    </location>
    <ligand>
        <name>a divalent metal cation</name>
        <dbReference type="ChEBI" id="CHEBI:60240"/>
        <label>1</label>
        <note>catalytic</note>
    </ligand>
</feature>
<keyword evidence="6 18" id="KW-0235">DNA replication</keyword>
<dbReference type="InterPro" id="IPR036397">
    <property type="entry name" value="RNaseH_sf"/>
</dbReference>
<accession>A0A4R6XJJ0</accession>
<dbReference type="EC" id="2.7.7.7" evidence="2 18"/>
<comment type="cofactor">
    <cofactor evidence="1 18">
        <name>Mn(2+)</name>
        <dbReference type="ChEBI" id="CHEBI:29035"/>
    </cofactor>
</comment>
<feature type="binding site" evidence="17">
    <location>
        <position position="22"/>
    </location>
    <ligand>
        <name>a divalent metal cation</name>
        <dbReference type="ChEBI" id="CHEBI:60240"/>
        <label>1</label>
        <note>catalytic</note>
    </ligand>
</feature>
<dbReference type="InterPro" id="IPR012337">
    <property type="entry name" value="RNaseH-like_sf"/>
</dbReference>
<evidence type="ECO:0000256" key="11">
    <source>
        <dbReference type="ARBA" id="ARBA00022842"/>
    </source>
</evidence>
<dbReference type="GO" id="GO:0045004">
    <property type="term" value="P:DNA replication proofreading"/>
    <property type="evidence" value="ECO:0007669"/>
    <property type="project" value="TreeGrafter"/>
</dbReference>
<reference evidence="20 21" key="1">
    <citation type="submission" date="2019-03" db="EMBL/GenBank/DDBJ databases">
        <title>Genomic Encyclopedia of Type Strains, Phase IV (KMG-IV): sequencing the most valuable type-strain genomes for metagenomic binning, comparative biology and taxonomic classification.</title>
        <authorList>
            <person name="Goeker M."/>
        </authorList>
    </citation>
    <scope>NUCLEOTIDE SEQUENCE [LARGE SCALE GENOMIC DNA]</scope>
    <source>
        <strain evidence="20 21">DSM 25488</strain>
    </source>
</reference>
<dbReference type="GO" id="GO:0005829">
    <property type="term" value="C:cytosol"/>
    <property type="evidence" value="ECO:0007669"/>
    <property type="project" value="TreeGrafter"/>
</dbReference>
<dbReference type="OrthoDB" id="9804290at2"/>
<feature type="binding site" evidence="16">
    <location>
        <position position="70"/>
    </location>
    <ligand>
        <name>substrate</name>
    </ligand>
</feature>
<evidence type="ECO:0000256" key="8">
    <source>
        <dbReference type="ARBA" id="ARBA00022723"/>
    </source>
</evidence>
<feature type="binding site" evidence="16">
    <location>
        <position position="20"/>
    </location>
    <ligand>
        <name>substrate</name>
    </ligand>
</feature>
<keyword evidence="11 17" id="KW-0460">Magnesium</keyword>
<dbReference type="SMART" id="SM00479">
    <property type="entry name" value="EXOIII"/>
    <property type="match status" value="1"/>
</dbReference>
<dbReference type="InterPro" id="IPR013520">
    <property type="entry name" value="Ribonucl_H"/>
</dbReference>
<comment type="catalytic activity">
    <reaction evidence="14 18">
        <text>DNA(n) + a 2'-deoxyribonucleoside 5'-triphosphate = DNA(n+1) + diphosphate</text>
        <dbReference type="Rhea" id="RHEA:22508"/>
        <dbReference type="Rhea" id="RHEA-COMP:17339"/>
        <dbReference type="Rhea" id="RHEA-COMP:17340"/>
        <dbReference type="ChEBI" id="CHEBI:33019"/>
        <dbReference type="ChEBI" id="CHEBI:61560"/>
        <dbReference type="ChEBI" id="CHEBI:173112"/>
        <dbReference type="EC" id="2.7.7.7"/>
    </reaction>
</comment>
<keyword evidence="4 18" id="KW-0808">Transferase</keyword>
<dbReference type="NCBIfam" id="NF004316">
    <property type="entry name" value="PRK05711.1"/>
    <property type="match status" value="1"/>
</dbReference>
<dbReference type="AlphaFoldDB" id="A0A4R6XJJ0"/>
<feature type="binding site" evidence="17">
    <location>
        <position position="170"/>
    </location>
    <ligand>
        <name>a divalent metal cation</name>
        <dbReference type="ChEBI" id="CHEBI:60240"/>
        <label>1</label>
        <note>catalytic</note>
    </ligand>
</feature>
<proteinExistence type="predicted"/>
<comment type="function">
    <text evidence="18">DNA polymerase III is a complex, multichain enzyme responsible for most of the replicative synthesis in bacteria. The epsilon subunit contain the editing function and is a proofreading 3'-5' exonuclease.</text>
</comment>
<dbReference type="EMBL" id="SNZB01000005">
    <property type="protein sequence ID" value="TDR18519.1"/>
    <property type="molecule type" value="Genomic_DNA"/>
</dbReference>
<evidence type="ECO:0000256" key="17">
    <source>
        <dbReference type="PIRSR" id="PIRSR606309-3"/>
    </source>
</evidence>
<name>A0A4R6XJJ0_9GAMM</name>
<dbReference type="GO" id="GO:0008408">
    <property type="term" value="F:3'-5' exonuclease activity"/>
    <property type="evidence" value="ECO:0007669"/>
    <property type="project" value="TreeGrafter"/>
</dbReference>
<dbReference type="Proteomes" id="UP000295724">
    <property type="component" value="Unassembled WGS sequence"/>
</dbReference>
<dbReference type="GO" id="GO:0003887">
    <property type="term" value="F:DNA-directed DNA polymerase activity"/>
    <property type="evidence" value="ECO:0007669"/>
    <property type="project" value="UniProtKB-KW"/>
</dbReference>
<evidence type="ECO:0000256" key="5">
    <source>
        <dbReference type="ARBA" id="ARBA00022695"/>
    </source>
</evidence>
<keyword evidence="9 18" id="KW-0378">Hydrolase</keyword>
<evidence type="ECO:0000313" key="21">
    <source>
        <dbReference type="Proteomes" id="UP000295724"/>
    </source>
</evidence>
<comment type="subunit">
    <text evidence="18">DNA polymerase III contains a core (composed of alpha, epsilon and theta chains) that associates with a tau subunit. This core dimerizes to form the POLIII' complex. PolIII' associates with the gamma complex (composed of gamma, delta, delta', psi and chi chains) and with the beta chain to form the complete DNA polymerase III complex.</text>
</comment>
<dbReference type="CDD" id="cd06131">
    <property type="entry name" value="DNA_pol_III_epsilon_Ecoli_like"/>
    <property type="match status" value="1"/>
</dbReference>
<dbReference type="PANTHER" id="PTHR30231:SF41">
    <property type="entry name" value="DNA POLYMERASE III SUBUNIT EPSILON"/>
    <property type="match status" value="1"/>
</dbReference>
<evidence type="ECO:0000256" key="16">
    <source>
        <dbReference type="PIRSR" id="PIRSR606309-2"/>
    </source>
</evidence>
<evidence type="ECO:0000256" key="9">
    <source>
        <dbReference type="ARBA" id="ARBA00022801"/>
    </source>
</evidence>
<dbReference type="InterPro" id="IPR006054">
    <property type="entry name" value="DnaQ"/>
</dbReference>
<evidence type="ECO:0000256" key="18">
    <source>
        <dbReference type="RuleBase" id="RU364087"/>
    </source>
</evidence>
<evidence type="ECO:0000256" key="14">
    <source>
        <dbReference type="ARBA" id="ARBA00049244"/>
    </source>
</evidence>
<evidence type="ECO:0000256" key="1">
    <source>
        <dbReference type="ARBA" id="ARBA00001936"/>
    </source>
</evidence>
<dbReference type="Gene3D" id="3.30.420.10">
    <property type="entry name" value="Ribonuclease H-like superfamily/Ribonuclease H"/>
    <property type="match status" value="1"/>
</dbReference>
<keyword evidence="10 18" id="KW-0269">Exonuclease</keyword>
<evidence type="ECO:0000256" key="4">
    <source>
        <dbReference type="ARBA" id="ARBA00022679"/>
    </source>
</evidence>
<feature type="domain" description="Exonuclease" evidence="19">
    <location>
        <begin position="15"/>
        <end position="187"/>
    </location>
</feature>
<feature type="active site" description="Proton acceptor" evidence="15">
    <location>
        <position position="165"/>
    </location>
</feature>
<evidence type="ECO:0000256" key="12">
    <source>
        <dbReference type="ARBA" id="ARBA00022932"/>
    </source>
</evidence>
<evidence type="ECO:0000313" key="20">
    <source>
        <dbReference type="EMBL" id="TDR18519.1"/>
    </source>
</evidence>
<sequence>MKQEIKRRKSVQTSKLIMLDTETTGLRPQDGHRIIEIGAVVVMNREITNEHYHQYINPQFAVDAEALAVHGLSNEFLSDKPLFSRVVDEFIEFVKGSELVIHNAAFDVGFINHELNLCGKDFEIEDLCKITDSLDFAKRKHPGAKNNLDALCKRYGIGNEHRTLHGALLDSEILAQVYLAMTGGQTKLNLENNQSQNSQSQTFNLDALPELIKVSANQEELEQHQAWLEKHGSEDNPFLWNQ</sequence>
<evidence type="ECO:0000256" key="3">
    <source>
        <dbReference type="ARBA" id="ARBA00020352"/>
    </source>
</evidence>
<dbReference type="SUPFAM" id="SSF53098">
    <property type="entry name" value="Ribonuclease H-like"/>
    <property type="match status" value="1"/>
</dbReference>
<feature type="binding site" evidence="16">
    <location>
        <position position="65"/>
    </location>
    <ligand>
        <name>substrate</name>
    </ligand>
</feature>
<dbReference type="PANTHER" id="PTHR30231">
    <property type="entry name" value="DNA POLYMERASE III SUBUNIT EPSILON"/>
    <property type="match status" value="1"/>
</dbReference>
<dbReference type="Pfam" id="PF00929">
    <property type="entry name" value="RNase_T"/>
    <property type="match status" value="1"/>
</dbReference>
<dbReference type="GO" id="GO:0046872">
    <property type="term" value="F:metal ion binding"/>
    <property type="evidence" value="ECO:0007669"/>
    <property type="project" value="UniProtKB-KW"/>
</dbReference>
<feature type="binding site" evidence="16">
    <location>
        <position position="170"/>
    </location>
    <ligand>
        <name>substrate</name>
    </ligand>
</feature>